<dbReference type="InterPro" id="IPR018484">
    <property type="entry name" value="FGGY_N"/>
</dbReference>
<keyword evidence="12" id="KW-1185">Reference proteome</keyword>
<dbReference type="AlphaFoldDB" id="A0A3E3I2V8"/>
<protein>
    <submittedName>
        <fullName evidence="10">Rhamnulokinase</fullName>
    </submittedName>
</protein>
<feature type="domain" description="Carbohydrate kinase FGGY C-terminal" evidence="9">
    <location>
        <begin position="257"/>
        <end position="446"/>
    </location>
</feature>
<dbReference type="InterPro" id="IPR000577">
    <property type="entry name" value="Carb_kinase_FGGY"/>
</dbReference>
<keyword evidence="3" id="KW-0547">Nucleotide-binding</keyword>
<dbReference type="GO" id="GO:0004370">
    <property type="term" value="F:glycerol kinase activity"/>
    <property type="evidence" value="ECO:0007669"/>
    <property type="project" value="TreeGrafter"/>
</dbReference>
<dbReference type="GO" id="GO:0019301">
    <property type="term" value="P:rhamnose catabolic process"/>
    <property type="evidence" value="ECO:0007669"/>
    <property type="project" value="InterPro"/>
</dbReference>
<feature type="domain" description="Carbohydrate kinase FGGY N-terminal" evidence="8">
    <location>
        <begin position="6"/>
        <end position="244"/>
    </location>
</feature>
<evidence type="ECO:0000256" key="5">
    <source>
        <dbReference type="ARBA" id="ARBA00022840"/>
    </source>
</evidence>
<dbReference type="InterPro" id="IPR043129">
    <property type="entry name" value="ATPase_NBD"/>
</dbReference>
<reference evidence="10 13" key="1">
    <citation type="submission" date="2018-08" db="EMBL/GenBank/DDBJ databases">
        <title>A genome reference for cultivated species of the human gut microbiota.</title>
        <authorList>
            <person name="Zou Y."/>
            <person name="Xue W."/>
            <person name="Luo G."/>
        </authorList>
    </citation>
    <scope>NUCLEOTIDE SEQUENCE [LARGE SCALE GENOMIC DNA]</scope>
    <source>
        <strain evidence="11 13">AF26-4BH</strain>
        <strain evidence="10">TF05-5AC</strain>
    </source>
</reference>
<dbReference type="GO" id="GO:0005524">
    <property type="term" value="F:ATP binding"/>
    <property type="evidence" value="ECO:0007669"/>
    <property type="project" value="UniProtKB-KW"/>
</dbReference>
<evidence type="ECO:0000259" key="9">
    <source>
        <dbReference type="Pfam" id="PF02782"/>
    </source>
</evidence>
<dbReference type="PIRSF" id="PIRSF000538">
    <property type="entry name" value="GlpK"/>
    <property type="match status" value="1"/>
</dbReference>
<dbReference type="GO" id="GO:0006071">
    <property type="term" value="P:glycerol metabolic process"/>
    <property type="evidence" value="ECO:0007669"/>
    <property type="project" value="TreeGrafter"/>
</dbReference>
<dbReference type="PANTHER" id="PTHR10196:SF93">
    <property type="entry name" value="L-RHAMNULOKINASE"/>
    <property type="match status" value="1"/>
</dbReference>
<evidence type="ECO:0000313" key="11">
    <source>
        <dbReference type="EMBL" id="RGE72464.1"/>
    </source>
</evidence>
<keyword evidence="2" id="KW-0808">Transferase</keyword>
<evidence type="ECO:0000256" key="1">
    <source>
        <dbReference type="ARBA" id="ARBA00009156"/>
    </source>
</evidence>
<dbReference type="CDD" id="cd07771">
    <property type="entry name" value="ASKHA_NBD_FGGY_RhaB-like"/>
    <property type="match status" value="1"/>
</dbReference>
<dbReference type="Pfam" id="PF00370">
    <property type="entry name" value="FGGY_N"/>
    <property type="match status" value="1"/>
</dbReference>
<dbReference type="EMBL" id="QVLV01000009">
    <property type="protein sequence ID" value="RGE59132.1"/>
    <property type="molecule type" value="Genomic_DNA"/>
</dbReference>
<comment type="similarity">
    <text evidence="1">Belongs to the FGGY kinase family.</text>
</comment>
<organism evidence="10 12">
    <name type="scientific">Eisenbergiella massiliensis</name>
    <dbReference type="NCBI Taxonomy" id="1720294"/>
    <lineage>
        <taxon>Bacteria</taxon>
        <taxon>Bacillati</taxon>
        <taxon>Bacillota</taxon>
        <taxon>Clostridia</taxon>
        <taxon>Lachnospirales</taxon>
        <taxon>Lachnospiraceae</taxon>
        <taxon>Eisenbergiella</taxon>
    </lineage>
</organism>
<proteinExistence type="inferred from homology"/>
<dbReference type="Pfam" id="PF02782">
    <property type="entry name" value="FGGY_C"/>
    <property type="match status" value="1"/>
</dbReference>
<evidence type="ECO:0000256" key="6">
    <source>
        <dbReference type="ARBA" id="ARBA00023157"/>
    </source>
</evidence>
<dbReference type="EMBL" id="QVLU01000006">
    <property type="protein sequence ID" value="RGE72464.1"/>
    <property type="molecule type" value="Genomic_DNA"/>
</dbReference>
<dbReference type="Gene3D" id="3.30.420.40">
    <property type="match status" value="2"/>
</dbReference>
<evidence type="ECO:0000256" key="7">
    <source>
        <dbReference type="ARBA" id="ARBA00023308"/>
    </source>
</evidence>
<dbReference type="PANTHER" id="PTHR10196">
    <property type="entry name" value="SUGAR KINASE"/>
    <property type="match status" value="1"/>
</dbReference>
<dbReference type="Proteomes" id="UP000260812">
    <property type="component" value="Unassembled WGS sequence"/>
</dbReference>
<dbReference type="SUPFAM" id="SSF53067">
    <property type="entry name" value="Actin-like ATPase domain"/>
    <property type="match status" value="2"/>
</dbReference>
<evidence type="ECO:0000313" key="10">
    <source>
        <dbReference type="EMBL" id="RGE59132.1"/>
    </source>
</evidence>
<evidence type="ECO:0000313" key="12">
    <source>
        <dbReference type="Proteomes" id="UP000260812"/>
    </source>
</evidence>
<dbReference type="GO" id="GO:0005829">
    <property type="term" value="C:cytosol"/>
    <property type="evidence" value="ECO:0007669"/>
    <property type="project" value="TreeGrafter"/>
</dbReference>
<accession>A0A3E3I2V8</accession>
<sequence length="491" mass="54832">METKKVLAVDLGASSGRVMLGSFDGEKITVEELHRFSNDPVILGNTMYWDFLRLFHEIKQGLIKSKAYGKIDSISVDTWGVDFGLLDKEGNLLGNPVHYRDARVNGMLDKSFEKIDKDTFYGITGNQFMEINTVFQLLYLALNKKELLEQADSLLMMPDLFNYYLSGGKCCEYSIASTTQMLDAVKKNWSDEVIEKLGLPARLLQQVVPSGTTVGTLSPQLCEELGIEPMKVVAGAGHDTQCALAAVPTGEKDFIFISCGTWCLFGTELDEPIIDENSARFNITNEGGVGGKISFLKNIIGLWLIQESRRQWMREGKEFSFGELEKLAAKEEPFRSLIDPDAPEFAPSGNVPRRIREFCKRTGQPVPETEGQIVRCINESLALKYRMAFEEIRECTGKEYPVIHMVGGGTQSALLCQLTANACGRPVYAGPVEATVYGNVAIQLMAEGAVGSLEEIRSVIKASEEIRRFDPQDGERWEEAYRNYCEAIRKW</sequence>
<keyword evidence="6" id="KW-1015">Disulfide bond</keyword>
<gene>
    <name evidence="11" type="ORF">DWY69_08960</name>
    <name evidence="10" type="ORF">DXC51_14210</name>
</gene>
<evidence type="ECO:0000313" key="13">
    <source>
        <dbReference type="Proteomes" id="UP000261166"/>
    </source>
</evidence>
<name>A0A3E3I2V8_9FIRM</name>
<keyword evidence="5" id="KW-0067">ATP-binding</keyword>
<dbReference type="RefSeq" id="WP_025487589.1">
    <property type="nucleotide sequence ID" value="NZ_CALBAU010000457.1"/>
</dbReference>
<comment type="caution">
    <text evidence="10">The sequence shown here is derived from an EMBL/GenBank/DDBJ whole genome shotgun (WGS) entry which is preliminary data.</text>
</comment>
<dbReference type="Proteomes" id="UP000261166">
    <property type="component" value="Unassembled WGS sequence"/>
</dbReference>
<dbReference type="GO" id="GO:0008993">
    <property type="term" value="F:rhamnulokinase activity"/>
    <property type="evidence" value="ECO:0007669"/>
    <property type="project" value="InterPro"/>
</dbReference>
<evidence type="ECO:0000259" key="8">
    <source>
        <dbReference type="Pfam" id="PF00370"/>
    </source>
</evidence>
<dbReference type="GeneID" id="97987986"/>
<evidence type="ECO:0000256" key="3">
    <source>
        <dbReference type="ARBA" id="ARBA00022741"/>
    </source>
</evidence>
<keyword evidence="4 10" id="KW-0418">Kinase</keyword>
<keyword evidence="7" id="KW-0684">Rhamnose metabolism</keyword>
<dbReference type="InterPro" id="IPR018485">
    <property type="entry name" value="FGGY_C"/>
</dbReference>
<evidence type="ECO:0000256" key="4">
    <source>
        <dbReference type="ARBA" id="ARBA00022777"/>
    </source>
</evidence>
<dbReference type="OrthoDB" id="9761504at2"/>
<dbReference type="InterPro" id="IPR013449">
    <property type="entry name" value="Rhamnulokinase"/>
</dbReference>
<evidence type="ECO:0000256" key="2">
    <source>
        <dbReference type="ARBA" id="ARBA00022679"/>
    </source>
</evidence>